<dbReference type="Proteomes" id="UP000194632">
    <property type="component" value="Unassembled WGS sequence"/>
</dbReference>
<dbReference type="EMBL" id="NGFO01000009">
    <property type="protein sequence ID" value="OUC79095.1"/>
    <property type="molecule type" value="Genomic_DNA"/>
</dbReference>
<feature type="domain" description="HpaB/PvcC/4-BUDH N-terminal" evidence="7">
    <location>
        <begin position="44"/>
        <end position="308"/>
    </location>
</feature>
<sequence>MTATDIFPDTEPDAASAGIDRTKVNVAADSEANRTETFATRPMTGDEYIESLRDDREIWLNGERVADVTTHEAFRNPIRMTARLYDAMHDPATADAVTAPTDTGNGGVTMPFFRAPKSSADLVKDRDAIATWARMTYGWMGRSPDYKASFLGTLHANSELYAPFQANAERWYRESQEKVLYWNHAIINPPVDRQLPPDEVGDVFMKVEKETDAGLIVSGAKVVATGSAITNYNFISHYGLPIKKKQFALICTVPMDAPGVKLICRSSYTQQAAVMGTPFDYPLSSRMDENDTIFVFDKVLVPWENVFMYGDVDKINSFFPQSGFLPRFTLQGCTRLAVKLDFIAGLLMKALDCTGAGGFRGVQTRVGEVIGWRNLFWSLTDAMVHNPEPWIGDTVIPQLEYGLTYRMFAQQGYPRVKEIIEQDVASGLIYLPSSAADFKSPHVRPYLDKYVRGSDGIVAVDRVKVMKALWDSIGSEFGGRHELYERNYAGNHEGVKAELLMFAENRGTATQMKGLAEQCLSEYDLDGWTVPDLFGNDDVSYFGNR</sequence>
<evidence type="ECO:0000256" key="2">
    <source>
        <dbReference type="ARBA" id="ARBA00022827"/>
    </source>
</evidence>
<dbReference type="InterPro" id="IPR009100">
    <property type="entry name" value="AcylCoA_DH/oxidase_NM_dom_sf"/>
</dbReference>
<evidence type="ECO:0000313" key="8">
    <source>
        <dbReference type="EMBL" id="OUC79095.1"/>
    </source>
</evidence>
<keyword evidence="3" id="KW-0560">Oxidoreductase</keyword>
<dbReference type="FunFam" id="2.40.110.10:FF:000026">
    <property type="entry name" value="4-hydroxyphenylacetate 3-monooxygenase oxygenase component"/>
    <property type="match status" value="1"/>
</dbReference>
<dbReference type="InterPro" id="IPR024719">
    <property type="entry name" value="HpaB/PvcC/4-BUDH_C"/>
</dbReference>
<feature type="binding site" evidence="5">
    <location>
        <position position="225"/>
    </location>
    <ligand>
        <name>FAD</name>
        <dbReference type="ChEBI" id="CHEBI:57692"/>
    </ligand>
</feature>
<dbReference type="OrthoDB" id="9785230at2"/>
<evidence type="ECO:0000256" key="4">
    <source>
        <dbReference type="ARBA" id="ARBA00061227"/>
    </source>
</evidence>
<gene>
    <name evidence="8" type="ORF">CA982_09690</name>
</gene>
<protein>
    <submittedName>
        <fullName evidence="8">Pyoverdin chromophore biosynthetic protein pvcC</fullName>
    </submittedName>
</protein>
<dbReference type="GO" id="GO:0004497">
    <property type="term" value="F:monooxygenase activity"/>
    <property type="evidence" value="ECO:0007669"/>
    <property type="project" value="UniProtKB-ARBA"/>
</dbReference>
<evidence type="ECO:0000259" key="7">
    <source>
        <dbReference type="Pfam" id="PF11794"/>
    </source>
</evidence>
<keyword evidence="9" id="KW-1185">Reference proteome</keyword>
<dbReference type="PANTHER" id="PTHR36117">
    <property type="entry name" value="4-HYDROXYPHENYLACETATE 3-MONOOXYGENASE-RELATED"/>
    <property type="match status" value="1"/>
</dbReference>
<dbReference type="AlphaFoldDB" id="A0A243QBT5"/>
<dbReference type="STRING" id="417102.CA982_09690"/>
<dbReference type="SUPFAM" id="SSF56645">
    <property type="entry name" value="Acyl-CoA dehydrogenase NM domain-like"/>
    <property type="match status" value="1"/>
</dbReference>
<dbReference type="RefSeq" id="WP_086535229.1">
    <property type="nucleotide sequence ID" value="NZ_NGFO01000009.1"/>
</dbReference>
<evidence type="ECO:0000256" key="3">
    <source>
        <dbReference type="ARBA" id="ARBA00023002"/>
    </source>
</evidence>
<dbReference type="PANTHER" id="PTHR36117:SF3">
    <property type="entry name" value="4-HYDROXYPHENYLACETATE 3-MONOOXYGENASE-RELATED"/>
    <property type="match status" value="1"/>
</dbReference>
<dbReference type="Pfam" id="PF11794">
    <property type="entry name" value="HpaB_N"/>
    <property type="match status" value="1"/>
</dbReference>
<dbReference type="Pfam" id="PF03241">
    <property type="entry name" value="HpaB"/>
    <property type="match status" value="1"/>
</dbReference>
<proteinExistence type="inferred from homology"/>
<name>A0A243QBT5_9ACTN</name>
<dbReference type="PIRSF" id="PIRSF000331">
    <property type="entry name" value="HpaA_HpaB"/>
    <property type="match status" value="1"/>
</dbReference>
<evidence type="ECO:0000259" key="6">
    <source>
        <dbReference type="Pfam" id="PF03241"/>
    </source>
</evidence>
<keyword evidence="1" id="KW-0285">Flavoprotein</keyword>
<dbReference type="PIRSF" id="PIRSF500125">
    <property type="entry name" value="4_HPA_large"/>
    <property type="match status" value="1"/>
</dbReference>
<dbReference type="Gene3D" id="2.40.110.10">
    <property type="entry name" value="Butyryl-CoA Dehydrogenase, subunit A, domain 2"/>
    <property type="match status" value="1"/>
</dbReference>
<comment type="similarity">
    <text evidence="4">Belongs to the FADH(2)-utilizing monooxygenase family.</text>
</comment>
<dbReference type="GO" id="GO:0016705">
    <property type="term" value="F:oxidoreductase activity, acting on paired donors, with incorporation or reduction of molecular oxygen"/>
    <property type="evidence" value="ECO:0007669"/>
    <property type="project" value="UniProtKB-ARBA"/>
</dbReference>
<comment type="caution">
    <text evidence="8">The sequence shown here is derived from an EMBL/GenBank/DDBJ whole genome shotgun (WGS) entry which is preliminary data.</text>
</comment>
<dbReference type="Gene3D" id="1.10.3140.10">
    <property type="entry name" value="4-hydroxybutyryl-coa dehydratase, domain 1"/>
    <property type="match status" value="1"/>
</dbReference>
<dbReference type="InterPro" id="IPR046373">
    <property type="entry name" value="Acyl-CoA_Oxase/DH_mid-dom_sf"/>
</dbReference>
<reference evidence="8 9" key="1">
    <citation type="submission" date="2017-05" db="EMBL/GenBank/DDBJ databases">
        <title>Biotechnological potential of actinobacteria isolated from South African environments.</title>
        <authorList>
            <person name="Le Roes-Hill M."/>
            <person name="Prins A."/>
            <person name="Durrell K.A."/>
        </authorList>
    </citation>
    <scope>NUCLEOTIDE SEQUENCE [LARGE SCALE GENOMIC DNA]</scope>
    <source>
        <strain evidence="8">BS2</strain>
    </source>
</reference>
<feature type="domain" description="HpaB/PvcC/4-BUDH C-terminal" evidence="6">
    <location>
        <begin position="316"/>
        <end position="516"/>
    </location>
</feature>
<evidence type="ECO:0000256" key="1">
    <source>
        <dbReference type="ARBA" id="ARBA00022630"/>
    </source>
</evidence>
<keyword evidence="2 5" id="KW-0274">FAD</keyword>
<dbReference type="InterPro" id="IPR024677">
    <property type="entry name" value="HpaB/PvcC"/>
</dbReference>
<dbReference type="SUPFAM" id="SSF47203">
    <property type="entry name" value="Acyl-CoA dehydrogenase C-terminal domain-like"/>
    <property type="match status" value="1"/>
</dbReference>
<dbReference type="GO" id="GO:0016627">
    <property type="term" value="F:oxidoreductase activity, acting on the CH-CH group of donors"/>
    <property type="evidence" value="ECO:0007669"/>
    <property type="project" value="InterPro"/>
</dbReference>
<dbReference type="InterPro" id="IPR004925">
    <property type="entry name" value="HpaB/PvcC/4-BUDH"/>
</dbReference>
<feature type="binding site" evidence="5">
    <location>
        <begin position="184"/>
        <end position="186"/>
    </location>
    <ligand>
        <name>FAD</name>
        <dbReference type="ChEBI" id="CHEBI:57692"/>
    </ligand>
</feature>
<evidence type="ECO:0000313" key="9">
    <source>
        <dbReference type="Proteomes" id="UP000194632"/>
    </source>
</evidence>
<dbReference type="FunFam" id="1.10.3140.10:FF:000001">
    <property type="entry name" value="4-hydroxyphenylacetate 3-monooxygenase oxygenase component"/>
    <property type="match status" value="1"/>
</dbReference>
<dbReference type="InterPro" id="IPR036250">
    <property type="entry name" value="AcylCo_DH-like_C"/>
</dbReference>
<dbReference type="InterPro" id="IPR024674">
    <property type="entry name" value="HpaB/PvcC/4-BUDH_N"/>
</dbReference>
<evidence type="ECO:0000256" key="5">
    <source>
        <dbReference type="PIRSR" id="PIRSR000331-2"/>
    </source>
</evidence>
<organism evidence="8 9">
    <name type="scientific">Gordonia lacunae</name>
    <dbReference type="NCBI Taxonomy" id="417102"/>
    <lineage>
        <taxon>Bacteria</taxon>
        <taxon>Bacillati</taxon>
        <taxon>Actinomycetota</taxon>
        <taxon>Actinomycetes</taxon>
        <taxon>Mycobacteriales</taxon>
        <taxon>Gordoniaceae</taxon>
        <taxon>Gordonia</taxon>
    </lineage>
</organism>
<dbReference type="Gene3D" id="1.20.140.10">
    <property type="entry name" value="Butyryl-CoA Dehydrogenase, subunit A, domain 3"/>
    <property type="match status" value="1"/>
</dbReference>
<accession>A0A243QBT5</accession>